<proteinExistence type="predicted"/>
<dbReference type="EMBL" id="JAHXZJ010001864">
    <property type="protein sequence ID" value="KAH0549420.1"/>
    <property type="molecule type" value="Genomic_DNA"/>
</dbReference>
<organism evidence="1 2">
    <name type="scientific">Cotesia glomerata</name>
    <name type="common">Lepidopteran parasitic wasp</name>
    <name type="synonym">Apanteles glomeratus</name>
    <dbReference type="NCBI Taxonomy" id="32391"/>
    <lineage>
        <taxon>Eukaryota</taxon>
        <taxon>Metazoa</taxon>
        <taxon>Ecdysozoa</taxon>
        <taxon>Arthropoda</taxon>
        <taxon>Hexapoda</taxon>
        <taxon>Insecta</taxon>
        <taxon>Pterygota</taxon>
        <taxon>Neoptera</taxon>
        <taxon>Endopterygota</taxon>
        <taxon>Hymenoptera</taxon>
        <taxon>Apocrita</taxon>
        <taxon>Ichneumonoidea</taxon>
        <taxon>Braconidae</taxon>
        <taxon>Microgastrinae</taxon>
        <taxon>Cotesia</taxon>
    </lineage>
</organism>
<accession>A0AAV7IAQ2</accession>
<dbReference type="Proteomes" id="UP000826195">
    <property type="component" value="Unassembled WGS sequence"/>
</dbReference>
<comment type="caution">
    <text evidence="1">The sequence shown here is derived from an EMBL/GenBank/DDBJ whole genome shotgun (WGS) entry which is preliminary data.</text>
</comment>
<sequence>MYVFLELPRLPTHSTRGPRIPDHHESEPWSFGLEPVATNRRHPHMHGFVFGLGVFRRESQVWGLGPDDSLWVWLNSRISCFVSSCINRPQGVGVGSELPERRGSKHTTKRECSREWPQRLDGIERDHEKNECLCFAGIGGETGDGVEGHRIITNSPRVLSHRLVTEQPITTDLFIGIMADVYNPFAQLRRC</sequence>
<reference evidence="1 2" key="1">
    <citation type="journal article" date="2021" name="J. Hered.">
        <title>A chromosome-level genome assembly of the parasitoid wasp, Cotesia glomerata (Hymenoptera: Braconidae).</title>
        <authorList>
            <person name="Pinto B.J."/>
            <person name="Weis J.J."/>
            <person name="Gamble T."/>
            <person name="Ode P.J."/>
            <person name="Paul R."/>
            <person name="Zaspel J.M."/>
        </authorList>
    </citation>
    <scope>NUCLEOTIDE SEQUENCE [LARGE SCALE GENOMIC DNA]</scope>
    <source>
        <strain evidence="1">CgM1</strain>
    </source>
</reference>
<dbReference type="AlphaFoldDB" id="A0AAV7IAQ2"/>
<evidence type="ECO:0000313" key="2">
    <source>
        <dbReference type="Proteomes" id="UP000826195"/>
    </source>
</evidence>
<keyword evidence="2" id="KW-1185">Reference proteome</keyword>
<protein>
    <submittedName>
        <fullName evidence="1">Uncharacterized protein</fullName>
    </submittedName>
</protein>
<evidence type="ECO:0000313" key="1">
    <source>
        <dbReference type="EMBL" id="KAH0549420.1"/>
    </source>
</evidence>
<name>A0AAV7IAQ2_COTGL</name>
<gene>
    <name evidence="1" type="ORF">KQX54_009097</name>
</gene>